<keyword evidence="3" id="KW-1185">Reference proteome</keyword>
<protein>
    <submittedName>
        <fullName evidence="2">Uncharacterized protein</fullName>
    </submittedName>
</protein>
<accession>A0A9P5UBQ5</accession>
<dbReference type="EMBL" id="JADNRY010000019">
    <property type="protein sequence ID" value="KAF9073321.1"/>
    <property type="molecule type" value="Genomic_DNA"/>
</dbReference>
<evidence type="ECO:0000313" key="3">
    <source>
        <dbReference type="Proteomes" id="UP000772434"/>
    </source>
</evidence>
<dbReference type="OrthoDB" id="2996660at2759"/>
<gene>
    <name evidence="2" type="ORF">BDP27DRAFT_1417449</name>
</gene>
<name>A0A9P5UBQ5_9AGAR</name>
<dbReference type="AlphaFoldDB" id="A0A9P5UBQ5"/>
<keyword evidence="1" id="KW-0732">Signal</keyword>
<reference evidence="2" key="1">
    <citation type="submission" date="2020-11" db="EMBL/GenBank/DDBJ databases">
        <authorList>
            <consortium name="DOE Joint Genome Institute"/>
            <person name="Ahrendt S."/>
            <person name="Riley R."/>
            <person name="Andreopoulos W."/>
            <person name="Labutti K."/>
            <person name="Pangilinan J."/>
            <person name="Ruiz-Duenas F.J."/>
            <person name="Barrasa J.M."/>
            <person name="Sanchez-Garcia M."/>
            <person name="Camarero S."/>
            <person name="Miyauchi S."/>
            <person name="Serrano A."/>
            <person name="Linde D."/>
            <person name="Babiker R."/>
            <person name="Drula E."/>
            <person name="Ayuso-Fernandez I."/>
            <person name="Pacheco R."/>
            <person name="Padilla G."/>
            <person name="Ferreira P."/>
            <person name="Barriuso J."/>
            <person name="Kellner H."/>
            <person name="Castanera R."/>
            <person name="Alfaro M."/>
            <person name="Ramirez L."/>
            <person name="Pisabarro A.G."/>
            <person name="Kuo A."/>
            <person name="Tritt A."/>
            <person name="Lipzen A."/>
            <person name="He G."/>
            <person name="Yan M."/>
            <person name="Ng V."/>
            <person name="Cullen D."/>
            <person name="Martin F."/>
            <person name="Rosso M.-N."/>
            <person name="Henrissat B."/>
            <person name="Hibbett D."/>
            <person name="Martinez A.T."/>
            <person name="Grigoriev I.V."/>
        </authorList>
    </citation>
    <scope>NUCLEOTIDE SEQUENCE</scope>
    <source>
        <strain evidence="2">AH 40177</strain>
    </source>
</reference>
<evidence type="ECO:0000313" key="2">
    <source>
        <dbReference type="EMBL" id="KAF9073321.1"/>
    </source>
</evidence>
<dbReference type="Proteomes" id="UP000772434">
    <property type="component" value="Unassembled WGS sequence"/>
</dbReference>
<feature type="chain" id="PRO_5040492278" evidence="1">
    <location>
        <begin position="16"/>
        <end position="164"/>
    </location>
</feature>
<sequence length="164" mass="17940">MRKALLVVLWGAAEALSGPGDLHLTITPTVTMGQTFEASWTWFSYQLPTPHMFVVALEGESYKKNFSISQAGFSGVIPLTVPNTGTLQATLVRTNMQARLHNNGAVATFFAMNLVSMPSGPASPSPRTPLPPSATPPSGTMSLPLWRILVQCYRRPHRHKQLRK</sequence>
<evidence type="ECO:0000256" key="1">
    <source>
        <dbReference type="SAM" id="SignalP"/>
    </source>
</evidence>
<feature type="signal peptide" evidence="1">
    <location>
        <begin position="1"/>
        <end position="15"/>
    </location>
</feature>
<organism evidence="2 3">
    <name type="scientific">Rhodocollybia butyracea</name>
    <dbReference type="NCBI Taxonomy" id="206335"/>
    <lineage>
        <taxon>Eukaryota</taxon>
        <taxon>Fungi</taxon>
        <taxon>Dikarya</taxon>
        <taxon>Basidiomycota</taxon>
        <taxon>Agaricomycotina</taxon>
        <taxon>Agaricomycetes</taxon>
        <taxon>Agaricomycetidae</taxon>
        <taxon>Agaricales</taxon>
        <taxon>Marasmiineae</taxon>
        <taxon>Omphalotaceae</taxon>
        <taxon>Rhodocollybia</taxon>
    </lineage>
</organism>
<proteinExistence type="predicted"/>
<comment type="caution">
    <text evidence="2">The sequence shown here is derived from an EMBL/GenBank/DDBJ whole genome shotgun (WGS) entry which is preliminary data.</text>
</comment>